<sequence length="103" mass="11555">MPTKMPLGSPSGQDLTCKVPNCHTKPFASNYNLQRHIKNVHNPDAVITMPCGTPIGPRSKDMSNVTRHIKTCVVHANSTNFTPKALKEKKPLRWMFHLLKILP</sequence>
<evidence type="ECO:0000313" key="2">
    <source>
        <dbReference type="Proteomes" id="UP000027238"/>
    </source>
</evidence>
<dbReference type="Gene3D" id="3.30.160.60">
    <property type="entry name" value="Classic Zinc Finger"/>
    <property type="match status" value="1"/>
</dbReference>
<accession>A0A066XEL1</accession>
<organism evidence="1 2">
    <name type="scientific">Colletotrichum sublineola</name>
    <name type="common">Sorghum anthracnose fungus</name>
    <dbReference type="NCBI Taxonomy" id="1173701"/>
    <lineage>
        <taxon>Eukaryota</taxon>
        <taxon>Fungi</taxon>
        <taxon>Dikarya</taxon>
        <taxon>Ascomycota</taxon>
        <taxon>Pezizomycotina</taxon>
        <taxon>Sordariomycetes</taxon>
        <taxon>Hypocreomycetidae</taxon>
        <taxon>Glomerellales</taxon>
        <taxon>Glomerellaceae</taxon>
        <taxon>Colletotrichum</taxon>
        <taxon>Colletotrichum graminicola species complex</taxon>
    </lineage>
</organism>
<dbReference type="HOGENOM" id="CLU_2263584_0_0_1"/>
<proteinExistence type="predicted"/>
<protein>
    <submittedName>
        <fullName evidence="1">Uncharacterized protein</fullName>
    </submittedName>
</protein>
<dbReference type="EMBL" id="JMSE01001129">
    <property type="protein sequence ID" value="KDN64465.1"/>
    <property type="molecule type" value="Genomic_DNA"/>
</dbReference>
<gene>
    <name evidence="1" type="ORF">CSUB01_00422</name>
</gene>
<name>A0A066XEL1_COLSU</name>
<dbReference type="OrthoDB" id="2687452at2759"/>
<dbReference type="Proteomes" id="UP000027238">
    <property type="component" value="Unassembled WGS sequence"/>
</dbReference>
<dbReference type="AlphaFoldDB" id="A0A066XEL1"/>
<reference evidence="2" key="1">
    <citation type="journal article" date="2014" name="Genome Announc.">
        <title>Draft genome sequence of Colletotrichum sublineola, a destructive pathogen of cultivated sorghum.</title>
        <authorList>
            <person name="Baroncelli R."/>
            <person name="Sanz-Martin J.M."/>
            <person name="Rech G.E."/>
            <person name="Sukno S.A."/>
            <person name="Thon M.R."/>
        </authorList>
    </citation>
    <scope>NUCLEOTIDE SEQUENCE [LARGE SCALE GENOMIC DNA]</scope>
    <source>
        <strain evidence="2">TX430BB</strain>
    </source>
</reference>
<evidence type="ECO:0000313" key="1">
    <source>
        <dbReference type="EMBL" id="KDN64465.1"/>
    </source>
</evidence>
<comment type="caution">
    <text evidence="1">The sequence shown here is derived from an EMBL/GenBank/DDBJ whole genome shotgun (WGS) entry which is preliminary data.</text>
</comment>
<keyword evidence="2" id="KW-1185">Reference proteome</keyword>